<dbReference type="AlphaFoldDB" id="A0AAW7ZLE3"/>
<reference evidence="1" key="1">
    <citation type="submission" date="2023-07" db="EMBL/GenBank/DDBJ databases">
        <title>Isolates cultured from stool samples of acute diarrhea patients.</title>
        <authorList>
            <person name="Jiang S."/>
        </authorList>
    </citation>
    <scope>NUCLEOTIDE SEQUENCE</scope>
    <source>
        <strain evidence="1">L4424</strain>
    </source>
</reference>
<proteinExistence type="predicted"/>
<accession>A0AAW7ZLE3</accession>
<dbReference type="EMBL" id="JAUPXB010000001">
    <property type="protein sequence ID" value="MDO7921073.1"/>
    <property type="molecule type" value="Genomic_DNA"/>
</dbReference>
<evidence type="ECO:0000313" key="1">
    <source>
        <dbReference type="EMBL" id="MDO7921073.1"/>
    </source>
</evidence>
<gene>
    <name evidence="1" type="ORF">Q5934_05930</name>
</gene>
<organism evidence="1 2">
    <name type="scientific">Enterobacter asburiae</name>
    <dbReference type="NCBI Taxonomy" id="61645"/>
    <lineage>
        <taxon>Bacteria</taxon>
        <taxon>Pseudomonadati</taxon>
        <taxon>Pseudomonadota</taxon>
        <taxon>Gammaproteobacteria</taxon>
        <taxon>Enterobacterales</taxon>
        <taxon>Enterobacteriaceae</taxon>
        <taxon>Enterobacter</taxon>
        <taxon>Enterobacter cloacae complex</taxon>
    </lineage>
</organism>
<dbReference type="RefSeq" id="WP_039262780.1">
    <property type="nucleotide sequence ID" value="NZ_CP083834.1"/>
</dbReference>
<name>A0AAW7ZLE3_ENTAS</name>
<dbReference type="Proteomes" id="UP001176432">
    <property type="component" value="Unassembled WGS sequence"/>
</dbReference>
<comment type="caution">
    <text evidence="1">The sequence shown here is derived from an EMBL/GenBank/DDBJ whole genome shotgun (WGS) entry which is preliminary data.</text>
</comment>
<sequence>MSDKPKFPVPASRKIKGRALTRIDQEQKMINSGSLGSERLLINVALDFMEKHPGMSWEQALVAAMGYCERTHS</sequence>
<evidence type="ECO:0000313" key="2">
    <source>
        <dbReference type="Proteomes" id="UP001176432"/>
    </source>
</evidence>
<protein>
    <submittedName>
        <fullName evidence="1">Uncharacterized protein</fullName>
    </submittedName>
</protein>